<dbReference type="PANTHER" id="PTHR43800:SF1">
    <property type="entry name" value="PEPTIDYL-LYSINE N-ACETYLTRANSFERASE YJAB"/>
    <property type="match status" value="1"/>
</dbReference>
<comment type="caution">
    <text evidence="4">The sequence shown here is derived from an EMBL/GenBank/DDBJ whole genome shotgun (WGS) entry which is preliminary data.</text>
</comment>
<evidence type="ECO:0000313" key="4">
    <source>
        <dbReference type="EMBL" id="PWJ75701.1"/>
    </source>
</evidence>
<dbReference type="SUPFAM" id="SSF55729">
    <property type="entry name" value="Acyl-CoA N-acyltransferases (Nat)"/>
    <property type="match status" value="1"/>
</dbReference>
<proteinExistence type="predicted"/>
<sequence>MKLAEVENRDLSLISELLKIWEASVRITHSFLSEAEIKNIAEYLPHALNSVPHLIAALNMENNPVGFMGIEGRKLEMLFISPEEMGKGIGRQLILWAMENYAVNEVDVNEQNPQARGFYEHMGFHVFARSETDGQGNPYPILHMRYVQDSGRRMIRQANNTQEGI</sequence>
<dbReference type="AlphaFoldDB" id="A0AB73T4Z0"/>
<dbReference type="RefSeq" id="WP_109626622.1">
    <property type="nucleotide sequence ID" value="NZ_JANKBI010000004.1"/>
</dbReference>
<dbReference type="PANTHER" id="PTHR43800">
    <property type="entry name" value="PEPTIDYL-LYSINE N-ACETYLTRANSFERASE YJAB"/>
    <property type="match status" value="1"/>
</dbReference>
<dbReference type="InterPro" id="IPR000182">
    <property type="entry name" value="GNAT_dom"/>
</dbReference>
<accession>A0AB73T4Z0</accession>
<evidence type="ECO:0000259" key="3">
    <source>
        <dbReference type="PROSITE" id="PS51186"/>
    </source>
</evidence>
<keyword evidence="5" id="KW-1185">Reference proteome</keyword>
<evidence type="ECO:0000256" key="2">
    <source>
        <dbReference type="ARBA" id="ARBA00023315"/>
    </source>
</evidence>
<dbReference type="InterPro" id="IPR016181">
    <property type="entry name" value="Acyl_CoA_acyltransferase"/>
</dbReference>
<evidence type="ECO:0000256" key="1">
    <source>
        <dbReference type="ARBA" id="ARBA00022679"/>
    </source>
</evidence>
<feature type="domain" description="N-acetyltransferase" evidence="3">
    <location>
        <begin position="12"/>
        <end position="146"/>
    </location>
</feature>
<dbReference type="NCBIfam" id="NF007807">
    <property type="entry name" value="PRK10514.1"/>
    <property type="match status" value="1"/>
</dbReference>
<dbReference type="EMBL" id="QGGY01000006">
    <property type="protein sequence ID" value="PWJ75701.1"/>
    <property type="molecule type" value="Genomic_DNA"/>
</dbReference>
<keyword evidence="1" id="KW-0808">Transferase</keyword>
<keyword evidence="2" id="KW-0012">Acyltransferase</keyword>
<dbReference type="Gene3D" id="3.40.630.30">
    <property type="match status" value="1"/>
</dbReference>
<name>A0AB73T4Z0_9FIRM</name>
<organism evidence="4 5">
    <name type="scientific">Murimonas intestini</name>
    <dbReference type="NCBI Taxonomy" id="1337051"/>
    <lineage>
        <taxon>Bacteria</taxon>
        <taxon>Bacillati</taxon>
        <taxon>Bacillota</taxon>
        <taxon>Clostridia</taxon>
        <taxon>Lachnospirales</taxon>
        <taxon>Lachnospiraceae</taxon>
        <taxon>Murimonas</taxon>
    </lineage>
</organism>
<dbReference type="CDD" id="cd04301">
    <property type="entry name" value="NAT_SF"/>
    <property type="match status" value="1"/>
</dbReference>
<dbReference type="Proteomes" id="UP000245412">
    <property type="component" value="Unassembled WGS sequence"/>
</dbReference>
<dbReference type="GO" id="GO:0016747">
    <property type="term" value="F:acyltransferase activity, transferring groups other than amino-acyl groups"/>
    <property type="evidence" value="ECO:0007669"/>
    <property type="project" value="InterPro"/>
</dbReference>
<protein>
    <submittedName>
        <fullName evidence="4">Acetyltransferase</fullName>
    </submittedName>
</protein>
<dbReference type="Pfam" id="PF13673">
    <property type="entry name" value="Acetyltransf_10"/>
    <property type="match status" value="1"/>
</dbReference>
<reference evidence="4 5" key="1">
    <citation type="submission" date="2018-05" db="EMBL/GenBank/DDBJ databases">
        <authorList>
            <person name="Goeker M."/>
            <person name="Huntemann M."/>
            <person name="Clum A."/>
            <person name="Pillay M."/>
            <person name="Palaniappan K."/>
            <person name="Varghese N."/>
            <person name="Mikhailova N."/>
            <person name="Stamatis D."/>
            <person name="Reddy T."/>
            <person name="Daum C."/>
            <person name="Shapiro N."/>
            <person name="Ivanova N."/>
            <person name="Kyrpides N."/>
            <person name="Woyke T."/>
        </authorList>
    </citation>
    <scope>NUCLEOTIDE SEQUENCE [LARGE SCALE GENOMIC DNA]</scope>
    <source>
        <strain evidence="4 5">DSM 26524</strain>
    </source>
</reference>
<evidence type="ECO:0000313" key="5">
    <source>
        <dbReference type="Proteomes" id="UP000245412"/>
    </source>
</evidence>
<dbReference type="PROSITE" id="PS51186">
    <property type="entry name" value="GNAT"/>
    <property type="match status" value="1"/>
</dbReference>
<gene>
    <name evidence="4" type="ORF">C7383_106271</name>
</gene>